<keyword evidence="4" id="KW-0547">Nucleotide-binding</keyword>
<proteinExistence type="predicted"/>
<keyword evidence="7" id="KW-0902">Two-component regulatory system</keyword>
<name>A0ABR9ZQR4_9FIRM</name>
<dbReference type="Gene3D" id="3.30.565.10">
    <property type="entry name" value="Histidine kinase-like ATPase, C-terminal domain"/>
    <property type="match status" value="1"/>
</dbReference>
<accession>A0ABR9ZQR4</accession>
<keyword evidence="8" id="KW-0472">Membrane</keyword>
<keyword evidence="8" id="KW-0812">Transmembrane</keyword>
<dbReference type="InterPro" id="IPR004358">
    <property type="entry name" value="Sig_transdc_His_kin-like_C"/>
</dbReference>
<dbReference type="PROSITE" id="PS50109">
    <property type="entry name" value="HIS_KIN"/>
    <property type="match status" value="1"/>
</dbReference>
<dbReference type="PANTHER" id="PTHR43065">
    <property type="entry name" value="SENSOR HISTIDINE KINASE"/>
    <property type="match status" value="1"/>
</dbReference>
<dbReference type="InterPro" id="IPR003594">
    <property type="entry name" value="HATPase_dom"/>
</dbReference>
<dbReference type="PRINTS" id="PR00344">
    <property type="entry name" value="BCTRLSENSOR"/>
</dbReference>
<dbReference type="RefSeq" id="WP_194700902.1">
    <property type="nucleotide sequence ID" value="NZ_JADKNH010000003.1"/>
</dbReference>
<dbReference type="InterPro" id="IPR005467">
    <property type="entry name" value="His_kinase_dom"/>
</dbReference>
<comment type="catalytic activity">
    <reaction evidence="1">
        <text>ATP + protein L-histidine = ADP + protein N-phospho-L-histidine.</text>
        <dbReference type="EC" id="2.7.13.3"/>
    </reaction>
</comment>
<feature type="transmembrane region" description="Helical" evidence="8">
    <location>
        <begin position="9"/>
        <end position="26"/>
    </location>
</feature>
<keyword evidence="8" id="KW-1133">Transmembrane helix</keyword>
<dbReference type="Proteomes" id="UP000614200">
    <property type="component" value="Unassembled WGS sequence"/>
</dbReference>
<evidence type="ECO:0000256" key="2">
    <source>
        <dbReference type="ARBA" id="ARBA00012438"/>
    </source>
</evidence>
<evidence type="ECO:0000256" key="1">
    <source>
        <dbReference type="ARBA" id="ARBA00000085"/>
    </source>
</evidence>
<keyword evidence="3" id="KW-0808">Transferase</keyword>
<evidence type="ECO:0000256" key="3">
    <source>
        <dbReference type="ARBA" id="ARBA00022679"/>
    </source>
</evidence>
<evidence type="ECO:0000313" key="10">
    <source>
        <dbReference type="EMBL" id="MBF4692661.1"/>
    </source>
</evidence>
<organism evidence="10 11">
    <name type="scientific">Fusibacter ferrireducens</name>
    <dbReference type="NCBI Taxonomy" id="2785058"/>
    <lineage>
        <taxon>Bacteria</taxon>
        <taxon>Bacillati</taxon>
        <taxon>Bacillota</taxon>
        <taxon>Clostridia</taxon>
        <taxon>Eubacteriales</taxon>
        <taxon>Eubacteriales Family XII. Incertae Sedis</taxon>
        <taxon>Fusibacter</taxon>
    </lineage>
</organism>
<dbReference type="Pfam" id="PF02518">
    <property type="entry name" value="HATPase_c"/>
    <property type="match status" value="1"/>
</dbReference>
<evidence type="ECO:0000259" key="9">
    <source>
        <dbReference type="PROSITE" id="PS50109"/>
    </source>
</evidence>
<feature type="transmembrane region" description="Helical" evidence="8">
    <location>
        <begin position="32"/>
        <end position="49"/>
    </location>
</feature>
<feature type="transmembrane region" description="Helical" evidence="8">
    <location>
        <begin position="54"/>
        <end position="72"/>
    </location>
</feature>
<feature type="domain" description="Histidine kinase" evidence="9">
    <location>
        <begin position="307"/>
        <end position="414"/>
    </location>
</feature>
<evidence type="ECO:0000256" key="8">
    <source>
        <dbReference type="SAM" id="Phobius"/>
    </source>
</evidence>
<feature type="transmembrane region" description="Helical" evidence="8">
    <location>
        <begin position="143"/>
        <end position="165"/>
    </location>
</feature>
<keyword evidence="11" id="KW-1185">Reference proteome</keyword>
<sequence length="427" mass="48640">MKMKQSDRVQFLKAVGITILLSEMYFYPFNGYFRFSAGIIALNLIYLLYNKFSCVKLSMVSGGAIIVLRLLWEIGAVGSTIQVAFLSHVPSLIFYMVFGLLHELRKLNLDQTKLLMQLFLFACIDGIANIAEAAIRGDLSYRVIQLIFLISGIRILIASGIYLAVKANELYIRNSEHQKRYAQLNVLVSNIQTELFYLNKSQKDIEDVMSKSYDLYHSLADQVEYSEKALEISRSVHEIKKDYSRVLAGFNNFIMDFEKEDSMKLKDAFRIIKANTEKLILELKKEQWIDLALSNQDDFSLKNYYALFTMLNNLVINSIEAATAPVRVSVEEYSDPEFIYFSVKDNGIGIESDLMSYLFKPGFTTKFDLNTGKASTGMGLSHVKSTVESLSGELEFSSIPHKCTLFTIKIPKNQLIRSSKDEDNNDH</sequence>
<evidence type="ECO:0000256" key="4">
    <source>
        <dbReference type="ARBA" id="ARBA00022741"/>
    </source>
</evidence>
<reference evidence="10 11" key="1">
    <citation type="submission" date="2020-11" db="EMBL/GenBank/DDBJ databases">
        <title>Fusibacter basophilias sp. nov.</title>
        <authorList>
            <person name="Qiu D."/>
        </authorList>
    </citation>
    <scope>NUCLEOTIDE SEQUENCE [LARGE SCALE GENOMIC DNA]</scope>
    <source>
        <strain evidence="10 11">Q10-2</strain>
    </source>
</reference>
<evidence type="ECO:0000256" key="7">
    <source>
        <dbReference type="ARBA" id="ARBA00023012"/>
    </source>
</evidence>
<evidence type="ECO:0000256" key="6">
    <source>
        <dbReference type="ARBA" id="ARBA00022840"/>
    </source>
</evidence>
<evidence type="ECO:0000313" key="11">
    <source>
        <dbReference type="Proteomes" id="UP000614200"/>
    </source>
</evidence>
<dbReference type="EMBL" id="JADKNH010000003">
    <property type="protein sequence ID" value="MBF4692661.1"/>
    <property type="molecule type" value="Genomic_DNA"/>
</dbReference>
<feature type="transmembrane region" description="Helical" evidence="8">
    <location>
        <begin position="114"/>
        <end position="131"/>
    </location>
</feature>
<gene>
    <name evidence="10" type="ORF">ISU02_06005</name>
</gene>
<keyword evidence="6" id="KW-0067">ATP-binding</keyword>
<evidence type="ECO:0000256" key="5">
    <source>
        <dbReference type="ARBA" id="ARBA00022777"/>
    </source>
</evidence>
<dbReference type="PANTHER" id="PTHR43065:SF46">
    <property type="entry name" value="C4-DICARBOXYLATE TRANSPORT SENSOR PROTEIN DCTB"/>
    <property type="match status" value="1"/>
</dbReference>
<dbReference type="EC" id="2.7.13.3" evidence="2"/>
<dbReference type="InterPro" id="IPR036890">
    <property type="entry name" value="HATPase_C_sf"/>
</dbReference>
<dbReference type="GO" id="GO:0016301">
    <property type="term" value="F:kinase activity"/>
    <property type="evidence" value="ECO:0007669"/>
    <property type="project" value="UniProtKB-KW"/>
</dbReference>
<protein>
    <recommendedName>
        <fullName evidence="2">histidine kinase</fullName>
        <ecNumber evidence="2">2.7.13.3</ecNumber>
    </recommendedName>
</protein>
<dbReference type="SUPFAM" id="SSF55874">
    <property type="entry name" value="ATPase domain of HSP90 chaperone/DNA topoisomerase II/histidine kinase"/>
    <property type="match status" value="1"/>
</dbReference>
<comment type="caution">
    <text evidence="10">The sequence shown here is derived from an EMBL/GenBank/DDBJ whole genome shotgun (WGS) entry which is preliminary data.</text>
</comment>
<keyword evidence="5 10" id="KW-0418">Kinase</keyword>
<dbReference type="SMART" id="SM00387">
    <property type="entry name" value="HATPase_c"/>
    <property type="match status" value="1"/>
</dbReference>
<feature type="transmembrane region" description="Helical" evidence="8">
    <location>
        <begin position="84"/>
        <end position="102"/>
    </location>
</feature>